<dbReference type="PANTHER" id="PTHR24243:SF230">
    <property type="entry name" value="G-PROTEIN COUPLED RECEPTORS FAMILY 1 PROFILE DOMAIN-CONTAINING PROTEIN"/>
    <property type="match status" value="1"/>
</dbReference>
<gene>
    <name evidence="10" type="ORF">RRG08_042800</name>
</gene>
<keyword evidence="2 8" id="KW-0812">Transmembrane</keyword>
<evidence type="ECO:0000256" key="2">
    <source>
        <dbReference type="ARBA" id="ARBA00022692"/>
    </source>
</evidence>
<feature type="transmembrane region" description="Helical" evidence="8">
    <location>
        <begin position="129"/>
        <end position="154"/>
    </location>
</feature>
<keyword evidence="11" id="KW-1185">Reference proteome</keyword>
<dbReference type="EMBL" id="JAWDGP010006459">
    <property type="protein sequence ID" value="KAK3740816.1"/>
    <property type="molecule type" value="Genomic_DNA"/>
</dbReference>
<evidence type="ECO:0000256" key="3">
    <source>
        <dbReference type="ARBA" id="ARBA00022989"/>
    </source>
</evidence>
<evidence type="ECO:0000256" key="5">
    <source>
        <dbReference type="ARBA" id="ARBA00023136"/>
    </source>
</evidence>
<dbReference type="SUPFAM" id="SSF81321">
    <property type="entry name" value="Family A G protein-coupled receptor-like"/>
    <property type="match status" value="1"/>
</dbReference>
<keyword evidence="5 8" id="KW-0472">Membrane</keyword>
<evidence type="ECO:0000313" key="11">
    <source>
        <dbReference type="Proteomes" id="UP001283361"/>
    </source>
</evidence>
<evidence type="ECO:0000313" key="10">
    <source>
        <dbReference type="EMBL" id="KAK3740816.1"/>
    </source>
</evidence>
<dbReference type="GO" id="GO:0005886">
    <property type="term" value="C:plasma membrane"/>
    <property type="evidence" value="ECO:0007669"/>
    <property type="project" value="TreeGrafter"/>
</dbReference>
<evidence type="ECO:0000256" key="8">
    <source>
        <dbReference type="SAM" id="Phobius"/>
    </source>
</evidence>
<evidence type="ECO:0000256" key="4">
    <source>
        <dbReference type="ARBA" id="ARBA00023040"/>
    </source>
</evidence>
<organism evidence="10 11">
    <name type="scientific">Elysia crispata</name>
    <name type="common">lettuce slug</name>
    <dbReference type="NCBI Taxonomy" id="231223"/>
    <lineage>
        <taxon>Eukaryota</taxon>
        <taxon>Metazoa</taxon>
        <taxon>Spiralia</taxon>
        <taxon>Lophotrochozoa</taxon>
        <taxon>Mollusca</taxon>
        <taxon>Gastropoda</taxon>
        <taxon>Heterobranchia</taxon>
        <taxon>Euthyneura</taxon>
        <taxon>Panpulmonata</taxon>
        <taxon>Sacoglossa</taxon>
        <taxon>Placobranchoidea</taxon>
        <taxon>Plakobranchidae</taxon>
        <taxon>Elysia</taxon>
    </lineage>
</organism>
<feature type="transmembrane region" description="Helical" evidence="8">
    <location>
        <begin position="88"/>
        <end position="108"/>
    </location>
</feature>
<feature type="transmembrane region" description="Helical" evidence="8">
    <location>
        <begin position="280"/>
        <end position="304"/>
    </location>
</feature>
<dbReference type="PANTHER" id="PTHR24243">
    <property type="entry name" value="G-PROTEIN COUPLED RECEPTOR"/>
    <property type="match status" value="1"/>
</dbReference>
<feature type="transmembrane region" description="Helical" evidence="8">
    <location>
        <begin position="239"/>
        <end position="260"/>
    </location>
</feature>
<comment type="caution">
    <text evidence="10">The sequence shown here is derived from an EMBL/GenBank/DDBJ whole genome shotgun (WGS) entry which is preliminary data.</text>
</comment>
<dbReference type="Proteomes" id="UP001283361">
    <property type="component" value="Unassembled WGS sequence"/>
</dbReference>
<dbReference type="InterPro" id="IPR000276">
    <property type="entry name" value="GPCR_Rhodpsn"/>
</dbReference>
<dbReference type="Gene3D" id="1.20.1070.10">
    <property type="entry name" value="Rhodopsin 7-helix transmembrane proteins"/>
    <property type="match status" value="1"/>
</dbReference>
<reference evidence="10" key="1">
    <citation type="journal article" date="2023" name="G3 (Bethesda)">
        <title>A reference genome for the long-term kleptoplast-retaining sea slug Elysia crispata morphotype clarki.</title>
        <authorList>
            <person name="Eastman K.E."/>
            <person name="Pendleton A.L."/>
            <person name="Shaikh M.A."/>
            <person name="Suttiyut T."/>
            <person name="Ogas R."/>
            <person name="Tomko P."/>
            <person name="Gavelis G."/>
            <person name="Widhalm J.R."/>
            <person name="Wisecaver J.H."/>
        </authorList>
    </citation>
    <scope>NUCLEOTIDE SEQUENCE</scope>
    <source>
        <strain evidence="10">ECLA1</strain>
    </source>
</reference>
<feature type="domain" description="G-protein coupled receptors family 1 profile" evidence="9">
    <location>
        <begin position="23"/>
        <end position="303"/>
    </location>
</feature>
<feature type="transmembrane region" description="Helical" evidence="8">
    <location>
        <begin position="44"/>
        <end position="68"/>
    </location>
</feature>
<feature type="transmembrane region" description="Helical" evidence="8">
    <location>
        <begin position="12"/>
        <end position="32"/>
    </location>
</feature>
<evidence type="ECO:0000256" key="1">
    <source>
        <dbReference type="ARBA" id="ARBA00004141"/>
    </source>
</evidence>
<feature type="transmembrane region" description="Helical" evidence="8">
    <location>
        <begin position="186"/>
        <end position="204"/>
    </location>
</feature>
<dbReference type="PROSITE" id="PS50262">
    <property type="entry name" value="G_PROTEIN_RECEP_F1_2"/>
    <property type="match status" value="1"/>
</dbReference>
<dbReference type="InterPro" id="IPR017452">
    <property type="entry name" value="GPCR_Rhodpsn_7TM"/>
</dbReference>
<keyword evidence="7" id="KW-0807">Transducer</keyword>
<sequence length="321" mass="36070">MYKWTIGLLSPSAPAILVFGLISNMINIAVFLKAGVKDNVTTLLLSLAVSDLVFLILITPSACTLVILHFDRTWSWPFDHKFIYFLPYWPAFTAYDISAFISVSLGVMRCACVAMPLKFKLVFTKARTVRIVLVLGILAVSLRVPVLTIFRIAFKTDPLTNVSTPYVAAVNRQAMSRINDVMNRGVIIWINYTIMISCVGVLSFKLAQASRIRQSITADCDQVSEKAAGGRLSPKDLQVIKAVVLVCSIFILSQLPFLVYSTNRFANPEFTSTNKKFQDLFGFFSTLSRICSYLNASLNIFVYYHYNSKYRSVFLSLLRLK</sequence>
<keyword evidence="4" id="KW-0297">G-protein coupled receptor</keyword>
<accession>A0AAE1CWZ4</accession>
<protein>
    <recommendedName>
        <fullName evidence="9">G-protein coupled receptors family 1 profile domain-containing protein</fullName>
    </recommendedName>
</protein>
<keyword evidence="3 8" id="KW-1133">Transmembrane helix</keyword>
<evidence type="ECO:0000256" key="7">
    <source>
        <dbReference type="ARBA" id="ARBA00023224"/>
    </source>
</evidence>
<dbReference type="PRINTS" id="PR00237">
    <property type="entry name" value="GPCRRHODOPSN"/>
</dbReference>
<dbReference type="Pfam" id="PF00001">
    <property type="entry name" value="7tm_1"/>
    <property type="match status" value="1"/>
</dbReference>
<comment type="subcellular location">
    <subcellularLocation>
        <location evidence="1">Membrane</location>
        <topology evidence="1">Multi-pass membrane protein</topology>
    </subcellularLocation>
</comment>
<dbReference type="GO" id="GO:0004930">
    <property type="term" value="F:G protein-coupled receptor activity"/>
    <property type="evidence" value="ECO:0007669"/>
    <property type="project" value="UniProtKB-KW"/>
</dbReference>
<dbReference type="AlphaFoldDB" id="A0AAE1CWZ4"/>
<evidence type="ECO:0000256" key="6">
    <source>
        <dbReference type="ARBA" id="ARBA00023170"/>
    </source>
</evidence>
<keyword evidence="6" id="KW-0675">Receptor</keyword>
<proteinExistence type="predicted"/>
<name>A0AAE1CWZ4_9GAST</name>
<evidence type="ECO:0000259" key="9">
    <source>
        <dbReference type="PROSITE" id="PS50262"/>
    </source>
</evidence>